<keyword evidence="3" id="KW-1185">Reference proteome</keyword>
<feature type="compositionally biased region" description="Low complexity" evidence="1">
    <location>
        <begin position="161"/>
        <end position="170"/>
    </location>
</feature>
<dbReference type="Proteomes" id="UP001550378">
    <property type="component" value="Unassembled WGS sequence"/>
</dbReference>
<organism evidence="2 3">
    <name type="scientific">Streptomyces lavendulocolor</name>
    <dbReference type="NCBI Taxonomy" id="67316"/>
    <lineage>
        <taxon>Bacteria</taxon>
        <taxon>Bacillati</taxon>
        <taxon>Actinomycetota</taxon>
        <taxon>Actinomycetes</taxon>
        <taxon>Kitasatosporales</taxon>
        <taxon>Streptomycetaceae</taxon>
        <taxon>Streptomyces</taxon>
    </lineage>
</organism>
<dbReference type="EMBL" id="JBEXZR010000012">
    <property type="protein sequence ID" value="MEU0708733.1"/>
    <property type="molecule type" value="Genomic_DNA"/>
</dbReference>
<feature type="compositionally biased region" description="Gly residues" evidence="1">
    <location>
        <begin position="120"/>
        <end position="142"/>
    </location>
</feature>
<evidence type="ECO:0000313" key="3">
    <source>
        <dbReference type="Proteomes" id="UP001550378"/>
    </source>
</evidence>
<feature type="compositionally biased region" description="Gly residues" evidence="1">
    <location>
        <begin position="171"/>
        <end position="201"/>
    </location>
</feature>
<sequence>MTERFTYLTVTGLRQRGWTDAMVRELLGAPDVQGRDPRRWSVAPVRLYRLARVEALERTPEFAACAASAGRSAAARAGAERRRQAVLAAIRAEPIQVPVLPQAELERRAVRHRRLLGEPATGGGGPGPGTVAGGDGRRGGAGTASPGAGDGRRGGAGTAGAGSDSARAGDAGPGGAGRGGIGTPDAGPGGAGTGGPGPGGGGALARWQVDYLRHVLSRYDTLLDGLFGATGRAEAERLLRARVYGAIARAYPRLAAECARRVR</sequence>
<proteinExistence type="predicted"/>
<feature type="region of interest" description="Disordered" evidence="1">
    <location>
        <begin position="115"/>
        <end position="201"/>
    </location>
</feature>
<evidence type="ECO:0000313" key="2">
    <source>
        <dbReference type="EMBL" id="MEU0708733.1"/>
    </source>
</evidence>
<dbReference type="RefSeq" id="WP_359659254.1">
    <property type="nucleotide sequence ID" value="NZ_JBEXZP010000524.1"/>
</dbReference>
<evidence type="ECO:0000256" key="1">
    <source>
        <dbReference type="SAM" id="MobiDB-lite"/>
    </source>
</evidence>
<protein>
    <submittedName>
        <fullName evidence="2">Uncharacterized protein</fullName>
    </submittedName>
</protein>
<name>A0ABV2W5B1_9ACTN</name>
<comment type="caution">
    <text evidence="2">The sequence shown here is derived from an EMBL/GenBank/DDBJ whole genome shotgun (WGS) entry which is preliminary data.</text>
</comment>
<gene>
    <name evidence="2" type="ORF">ABZ508_15375</name>
</gene>
<reference evidence="2 3" key="1">
    <citation type="submission" date="2024-06" db="EMBL/GenBank/DDBJ databases">
        <title>The Natural Products Discovery Center: Release of the First 8490 Sequenced Strains for Exploring Actinobacteria Biosynthetic Diversity.</title>
        <authorList>
            <person name="Kalkreuter E."/>
            <person name="Kautsar S.A."/>
            <person name="Yang D."/>
            <person name="Bader C.D."/>
            <person name="Teijaro C.N."/>
            <person name="Fluegel L."/>
            <person name="Davis C.M."/>
            <person name="Simpson J.R."/>
            <person name="Lauterbach L."/>
            <person name="Steele A.D."/>
            <person name="Gui C."/>
            <person name="Meng S."/>
            <person name="Li G."/>
            <person name="Viehrig K."/>
            <person name="Ye F."/>
            <person name="Su P."/>
            <person name="Kiefer A.F."/>
            <person name="Nichols A."/>
            <person name="Cepeda A.J."/>
            <person name="Yan W."/>
            <person name="Fan B."/>
            <person name="Jiang Y."/>
            <person name="Adhikari A."/>
            <person name="Zheng C.-J."/>
            <person name="Schuster L."/>
            <person name="Cowan T.M."/>
            <person name="Smanski M.J."/>
            <person name="Chevrette M.G."/>
            <person name="De Carvalho L.P.S."/>
            <person name="Shen B."/>
        </authorList>
    </citation>
    <scope>NUCLEOTIDE SEQUENCE [LARGE SCALE GENOMIC DNA]</scope>
    <source>
        <strain evidence="2 3">NPDC006337</strain>
    </source>
</reference>
<accession>A0ABV2W5B1</accession>